<keyword evidence="4" id="KW-0802">TPR repeat</keyword>
<evidence type="ECO:0000256" key="1">
    <source>
        <dbReference type="ARBA" id="ARBA00004196"/>
    </source>
</evidence>
<evidence type="ECO:0000256" key="5">
    <source>
        <dbReference type="SAM" id="MobiDB-lite"/>
    </source>
</evidence>
<sequence>MLLWIALAAMTGLAALALLWPLAQRGGAVTPQASDVAIYKDQLAEIDRDLERGLIAGSEAQAARIEVSRRLIEADEGEKAEKDRQPAAQAASGRRRFAACVVLVAVPLLSLGLYAYLGSPSSPDQPLAARLDDNIENASLDELVARVEAKLAENPEDGRGWELMAQIYLRQQRFEDAKQAYANALRLLGSTAEREANFGVAVVAAADRMVTADAKAAFQRALKLDPKEFRSAYFLGLAREQDGDKNGAIEAWQALIADNPNAADFLRQEIARVGGQPGSAPDGAAPDTAARGPSQDDVRAAQAMTPQERGKMIQGMVSGLSERLKSQGGSPEEWMKLIKAYSVLGQADNARTALADARKALANSPDAVRQMDELSKALGL</sequence>
<comment type="caution">
    <text evidence="7">The sequence shown here is derived from an EMBL/GenBank/DDBJ whole genome shotgun (WGS) entry which is preliminary data.</text>
</comment>
<dbReference type="PANTHER" id="PTHR47870">
    <property type="entry name" value="CYTOCHROME C-TYPE BIOGENESIS PROTEIN CCMH"/>
    <property type="match status" value="1"/>
</dbReference>
<evidence type="ECO:0000256" key="4">
    <source>
        <dbReference type="ARBA" id="ARBA00022803"/>
    </source>
</evidence>
<dbReference type="RefSeq" id="WP_367624053.1">
    <property type="nucleotide sequence ID" value="NZ_JBFNQD010000003.1"/>
</dbReference>
<evidence type="ECO:0000259" key="6">
    <source>
        <dbReference type="Pfam" id="PF23914"/>
    </source>
</evidence>
<dbReference type="PANTHER" id="PTHR47870:SF4">
    <property type="entry name" value="CYTOCHROME C-TYPE BIOGENESIS PROTEIN CYCH"/>
    <property type="match status" value="1"/>
</dbReference>
<feature type="region of interest" description="Disordered" evidence="5">
    <location>
        <begin position="273"/>
        <end position="295"/>
    </location>
</feature>
<evidence type="ECO:0000256" key="2">
    <source>
        <dbReference type="ARBA" id="ARBA00022737"/>
    </source>
</evidence>
<protein>
    <submittedName>
        <fullName evidence="7">C-type cytochrome biogenesis protein CcmI</fullName>
    </submittedName>
</protein>
<keyword evidence="2" id="KW-0677">Repeat</keyword>
<dbReference type="SMART" id="SM00028">
    <property type="entry name" value="TPR"/>
    <property type="match status" value="2"/>
</dbReference>
<dbReference type="SUPFAM" id="SSF48452">
    <property type="entry name" value="TPR-like"/>
    <property type="match status" value="1"/>
</dbReference>
<proteinExistence type="predicted"/>
<keyword evidence="8" id="KW-1185">Reference proteome</keyword>
<evidence type="ECO:0000313" key="8">
    <source>
        <dbReference type="Proteomes" id="UP001555786"/>
    </source>
</evidence>
<evidence type="ECO:0000313" key="7">
    <source>
        <dbReference type="EMBL" id="MEW9306222.1"/>
    </source>
</evidence>
<keyword evidence="3" id="KW-0201">Cytochrome c-type biogenesis</keyword>
<comment type="subcellular location">
    <subcellularLocation>
        <location evidence="1">Cell envelope</location>
    </subcellularLocation>
</comment>
<accession>A0ABV3PKS5</accession>
<dbReference type="InterPro" id="IPR011990">
    <property type="entry name" value="TPR-like_helical_dom_sf"/>
</dbReference>
<name>A0ABV3PKS5_9HYPH</name>
<gene>
    <name evidence="7" type="primary">ccmI</name>
    <name evidence="7" type="ORF">ABXS05_11780</name>
</gene>
<dbReference type="InterPro" id="IPR017560">
    <property type="entry name" value="Cyt_c_biogenesis_CcmI"/>
</dbReference>
<dbReference type="NCBIfam" id="TIGR03142">
    <property type="entry name" value="cytochro_ccmI"/>
    <property type="match status" value="1"/>
</dbReference>
<dbReference type="InterPro" id="IPR019734">
    <property type="entry name" value="TPR_rpt"/>
</dbReference>
<organism evidence="7 8">
    <name type="scientific">Labrys neptuniae</name>
    <dbReference type="NCBI Taxonomy" id="376174"/>
    <lineage>
        <taxon>Bacteria</taxon>
        <taxon>Pseudomonadati</taxon>
        <taxon>Pseudomonadota</taxon>
        <taxon>Alphaproteobacteria</taxon>
        <taxon>Hyphomicrobiales</taxon>
        <taxon>Xanthobacteraceae</taxon>
        <taxon>Labrys</taxon>
    </lineage>
</organism>
<evidence type="ECO:0000256" key="3">
    <source>
        <dbReference type="ARBA" id="ARBA00022748"/>
    </source>
</evidence>
<dbReference type="EMBL" id="JBFNQD010000003">
    <property type="protein sequence ID" value="MEW9306222.1"/>
    <property type="molecule type" value="Genomic_DNA"/>
</dbReference>
<dbReference type="Gene3D" id="1.25.40.10">
    <property type="entry name" value="Tetratricopeptide repeat domain"/>
    <property type="match status" value="1"/>
</dbReference>
<dbReference type="InterPro" id="IPR051263">
    <property type="entry name" value="C-type_cytochrome_biogenesis"/>
</dbReference>
<dbReference type="InterPro" id="IPR056413">
    <property type="entry name" value="TPR_CcmH_CycH"/>
</dbReference>
<reference evidence="7 8" key="1">
    <citation type="submission" date="2024-07" db="EMBL/GenBank/DDBJ databases">
        <title>Description of Labrys sedimenti sp. nov., isolated from a diclofenac-degrading enrichment culture.</title>
        <authorList>
            <person name="Tancsics A."/>
            <person name="Csepanyi A."/>
        </authorList>
    </citation>
    <scope>NUCLEOTIDE SEQUENCE [LARGE SCALE GENOMIC DNA]</scope>
    <source>
        <strain evidence="7 8">LMG 23578</strain>
    </source>
</reference>
<dbReference type="Pfam" id="PF23914">
    <property type="entry name" value="TPR_CcmH_CycH"/>
    <property type="match status" value="1"/>
</dbReference>
<dbReference type="Proteomes" id="UP001555786">
    <property type="component" value="Unassembled WGS sequence"/>
</dbReference>
<feature type="domain" description="Cytochrome c-type biogenesis protein H TPR" evidence="6">
    <location>
        <begin position="132"/>
        <end position="256"/>
    </location>
</feature>